<protein>
    <submittedName>
        <fullName evidence="2">Uncharacterized protein</fullName>
    </submittedName>
</protein>
<evidence type="ECO:0000313" key="2">
    <source>
        <dbReference type="EMBL" id="KAJ3735868.1"/>
    </source>
</evidence>
<keyword evidence="1" id="KW-0175">Coiled coil</keyword>
<comment type="caution">
    <text evidence="2">The sequence shown here is derived from an EMBL/GenBank/DDBJ whole genome shotgun (WGS) entry which is preliminary data.</text>
</comment>
<dbReference type="Proteomes" id="UP001176059">
    <property type="component" value="Unassembled WGS sequence"/>
</dbReference>
<dbReference type="AlphaFoldDB" id="A0AA38JS00"/>
<gene>
    <name evidence="2" type="ORF">DFJ43DRAFT_1036598</name>
</gene>
<evidence type="ECO:0000313" key="3">
    <source>
        <dbReference type="Proteomes" id="UP001176059"/>
    </source>
</evidence>
<evidence type="ECO:0000256" key="1">
    <source>
        <dbReference type="SAM" id="Coils"/>
    </source>
</evidence>
<reference evidence="2" key="1">
    <citation type="submission" date="2022-08" db="EMBL/GenBank/DDBJ databases">
        <authorList>
            <consortium name="DOE Joint Genome Institute"/>
            <person name="Min B."/>
            <person name="Sierra-Patev S."/>
            <person name="Naranjo-Ortiz M."/>
            <person name="Looney B."/>
            <person name="Konkel Z."/>
            <person name="Slot J.C."/>
            <person name="Sakamoto Y."/>
            <person name="Steenwyk J.L."/>
            <person name="Rokas A."/>
            <person name="Carro J."/>
            <person name="Camarero S."/>
            <person name="Ferreira P."/>
            <person name="Molpeceres G."/>
            <person name="Ruiz-duenas F.J."/>
            <person name="Serrano A."/>
            <person name="Henrissat B."/>
            <person name="Drula E."/>
            <person name="Hughes K.W."/>
            <person name="Mata J.L."/>
            <person name="Ishikawa N.K."/>
            <person name="Vargas-Isla R."/>
            <person name="Ushijima S."/>
            <person name="Smith C.A."/>
            <person name="Ahrendt S."/>
            <person name="Andreopoulos W."/>
            <person name="He G."/>
            <person name="LaButti K."/>
            <person name="Lipzen A."/>
            <person name="Ng V."/>
            <person name="Riley R."/>
            <person name="Sandor L."/>
            <person name="Barry K."/>
            <person name="Martinez A.T."/>
            <person name="Xiao Y."/>
            <person name="Gibbons J.G."/>
            <person name="Terashima K."/>
            <person name="Hibbett D.S."/>
            <person name="Grigoriev I.V."/>
        </authorList>
    </citation>
    <scope>NUCLEOTIDE SEQUENCE</scope>
    <source>
        <strain evidence="2">ET3784</strain>
    </source>
</reference>
<reference evidence="2" key="2">
    <citation type="journal article" date="2023" name="Proc. Natl. Acad. Sci. U.S.A.">
        <title>A global phylogenomic analysis of the shiitake genus Lentinula.</title>
        <authorList>
            <person name="Sierra-Patev S."/>
            <person name="Min B."/>
            <person name="Naranjo-Ortiz M."/>
            <person name="Looney B."/>
            <person name="Konkel Z."/>
            <person name="Slot J.C."/>
            <person name="Sakamoto Y."/>
            <person name="Steenwyk J.L."/>
            <person name="Rokas A."/>
            <person name="Carro J."/>
            <person name="Camarero S."/>
            <person name="Ferreira P."/>
            <person name="Molpeceres G."/>
            <person name="Ruiz-Duenas F.J."/>
            <person name="Serrano A."/>
            <person name="Henrissat B."/>
            <person name="Drula E."/>
            <person name="Hughes K.W."/>
            <person name="Mata J.L."/>
            <person name="Ishikawa N.K."/>
            <person name="Vargas-Isla R."/>
            <person name="Ushijima S."/>
            <person name="Smith C.A."/>
            <person name="Donoghue J."/>
            <person name="Ahrendt S."/>
            <person name="Andreopoulos W."/>
            <person name="He G."/>
            <person name="LaButti K."/>
            <person name="Lipzen A."/>
            <person name="Ng V."/>
            <person name="Riley R."/>
            <person name="Sandor L."/>
            <person name="Barry K."/>
            <person name="Martinez A.T."/>
            <person name="Xiao Y."/>
            <person name="Gibbons J.G."/>
            <person name="Terashima K."/>
            <person name="Grigoriev I.V."/>
            <person name="Hibbett D."/>
        </authorList>
    </citation>
    <scope>NUCLEOTIDE SEQUENCE</scope>
    <source>
        <strain evidence="2">ET3784</strain>
    </source>
</reference>
<feature type="coiled-coil region" evidence="1">
    <location>
        <begin position="31"/>
        <end position="111"/>
    </location>
</feature>
<proteinExistence type="predicted"/>
<name>A0AA38JS00_9AGAR</name>
<keyword evidence="3" id="KW-1185">Reference proteome</keyword>
<dbReference type="EMBL" id="JANVFO010000007">
    <property type="protein sequence ID" value="KAJ3735868.1"/>
    <property type="molecule type" value="Genomic_DNA"/>
</dbReference>
<accession>A0AA38JS00</accession>
<organism evidence="2 3">
    <name type="scientific">Lentinula guzmanii</name>
    <dbReference type="NCBI Taxonomy" id="2804957"/>
    <lineage>
        <taxon>Eukaryota</taxon>
        <taxon>Fungi</taxon>
        <taxon>Dikarya</taxon>
        <taxon>Basidiomycota</taxon>
        <taxon>Agaricomycotina</taxon>
        <taxon>Agaricomycetes</taxon>
        <taxon>Agaricomycetidae</taxon>
        <taxon>Agaricales</taxon>
        <taxon>Marasmiineae</taxon>
        <taxon>Omphalotaceae</taxon>
        <taxon>Lentinula</taxon>
    </lineage>
</organism>
<sequence>MSKRRASSISSASSVERYSKVRLVAQPSREARQLEELLLQKDQMLEDAETELDDLMNCESERVDFLESERKEILLQKTIAEIKAERLQRRVNELEVELHKLQLANKKSSIDRTSTDAVAQVDHVSEAEHEQLSDCGLLFRQETKTDNRETHKAPGALSKERSASFVPTDALHSENAQKWFPTAFEYLNQDLGEDYVTLLVNWVNFERSRGWVSSVKGLACNMRPKALSKWILNCRYDRTGNEPDFADEDVLRHFCKSFMFWWNTLQNSCRLVEGLTAGKKWESLDRSGKNGWLSVLACLKWWGMALGEQDDREGPKGCEWRTVVKDASLVLNSLIASTREKK</sequence>